<dbReference type="SUPFAM" id="SSF56112">
    <property type="entry name" value="Protein kinase-like (PK-like)"/>
    <property type="match status" value="1"/>
</dbReference>
<comment type="similarity">
    <text evidence="2">Belongs to the RLP family.</text>
</comment>
<keyword evidence="11" id="KW-0675">Receptor</keyword>
<keyword evidence="9 14" id="KW-1133">Transmembrane helix</keyword>
<evidence type="ECO:0000256" key="7">
    <source>
        <dbReference type="ARBA" id="ARBA00022741"/>
    </source>
</evidence>
<evidence type="ECO:0000256" key="2">
    <source>
        <dbReference type="ARBA" id="ARBA00009592"/>
    </source>
</evidence>
<feature type="binding site" evidence="13">
    <location>
        <position position="575"/>
    </location>
    <ligand>
        <name>ATP</name>
        <dbReference type="ChEBI" id="CHEBI:30616"/>
    </ligand>
</feature>
<evidence type="ECO:0000256" key="9">
    <source>
        <dbReference type="ARBA" id="ARBA00022989"/>
    </source>
</evidence>
<organism evidence="17 18">
    <name type="scientific">Carya illinoinensis</name>
    <name type="common">Pecan</name>
    <dbReference type="NCBI Taxonomy" id="32201"/>
    <lineage>
        <taxon>Eukaryota</taxon>
        <taxon>Viridiplantae</taxon>
        <taxon>Streptophyta</taxon>
        <taxon>Embryophyta</taxon>
        <taxon>Tracheophyta</taxon>
        <taxon>Spermatophyta</taxon>
        <taxon>Magnoliopsida</taxon>
        <taxon>eudicotyledons</taxon>
        <taxon>Gunneridae</taxon>
        <taxon>Pentapetalae</taxon>
        <taxon>rosids</taxon>
        <taxon>fabids</taxon>
        <taxon>Fagales</taxon>
        <taxon>Juglandaceae</taxon>
        <taxon>Carya</taxon>
    </lineage>
</organism>
<dbReference type="GO" id="GO:0005524">
    <property type="term" value="F:ATP binding"/>
    <property type="evidence" value="ECO:0007669"/>
    <property type="project" value="UniProtKB-UniRule"/>
</dbReference>
<dbReference type="InterPro" id="IPR032675">
    <property type="entry name" value="LRR_dom_sf"/>
</dbReference>
<protein>
    <recommendedName>
        <fullName evidence="16">Protein kinase domain-containing protein</fullName>
    </recommendedName>
</protein>
<proteinExistence type="inferred from homology"/>
<dbReference type="Pfam" id="PF08263">
    <property type="entry name" value="LRRNT_2"/>
    <property type="match status" value="1"/>
</dbReference>
<dbReference type="InterPro" id="IPR011009">
    <property type="entry name" value="Kinase-like_dom_sf"/>
</dbReference>
<reference evidence="17" key="1">
    <citation type="submission" date="2021-01" db="EMBL/GenBank/DDBJ databases">
        <authorList>
            <person name="Lovell J.T."/>
            <person name="Bentley N."/>
            <person name="Bhattarai G."/>
            <person name="Jenkins J.W."/>
            <person name="Sreedasyam A."/>
            <person name="Alarcon Y."/>
            <person name="Bock C."/>
            <person name="Boston L."/>
            <person name="Carlson J."/>
            <person name="Cervantes K."/>
            <person name="Clermont K."/>
            <person name="Krom N."/>
            <person name="Kubenka K."/>
            <person name="Mamidi S."/>
            <person name="Mattison C."/>
            <person name="Monteros M."/>
            <person name="Pisani C."/>
            <person name="Plott C."/>
            <person name="Rajasekar S."/>
            <person name="Rhein H.S."/>
            <person name="Rohla C."/>
            <person name="Song M."/>
            <person name="Hilaire R.S."/>
            <person name="Shu S."/>
            <person name="Wells L."/>
            <person name="Wang X."/>
            <person name="Webber J."/>
            <person name="Heerema R.J."/>
            <person name="Klein P."/>
            <person name="Conner P."/>
            <person name="Grauke L."/>
            <person name="Grimwood J."/>
            <person name="Schmutz J."/>
            <person name="Randall J.J."/>
        </authorList>
    </citation>
    <scope>NUCLEOTIDE SEQUENCE</scope>
    <source>
        <tissue evidence="17">Leaf</tissue>
    </source>
</reference>
<dbReference type="PANTHER" id="PTHR48007">
    <property type="entry name" value="LEUCINE-RICH REPEAT RECEPTOR-LIKE PROTEIN KINASE PXC1"/>
    <property type="match status" value="1"/>
</dbReference>
<dbReference type="FunFam" id="1.10.510.10:FF:000267">
    <property type="entry name" value="probable LRR receptor-like serine/threonine-protein kinase IRK"/>
    <property type="match status" value="1"/>
</dbReference>
<dbReference type="PANTHER" id="PTHR48007:SF76">
    <property type="entry name" value="OS03G0145102 PROTEIN"/>
    <property type="match status" value="1"/>
</dbReference>
<evidence type="ECO:0000256" key="14">
    <source>
        <dbReference type="SAM" id="Phobius"/>
    </source>
</evidence>
<evidence type="ECO:0000256" key="1">
    <source>
        <dbReference type="ARBA" id="ARBA00004479"/>
    </source>
</evidence>
<dbReference type="FunFam" id="3.80.10.10:FF:000275">
    <property type="entry name" value="Leucine-rich repeat receptor-like protein kinase"/>
    <property type="match status" value="1"/>
</dbReference>
<dbReference type="InterPro" id="IPR017441">
    <property type="entry name" value="Protein_kinase_ATP_BS"/>
</dbReference>
<comment type="caution">
    <text evidence="17">The sequence shown here is derived from an EMBL/GenBank/DDBJ whole genome shotgun (WGS) entry which is preliminary data.</text>
</comment>
<feature type="domain" description="Protein kinase" evidence="16">
    <location>
        <begin position="545"/>
        <end position="821"/>
    </location>
</feature>
<dbReference type="SUPFAM" id="SSF52058">
    <property type="entry name" value="L domain-like"/>
    <property type="match status" value="1"/>
</dbReference>
<dbReference type="PROSITE" id="PS50011">
    <property type="entry name" value="PROTEIN_KINASE_DOM"/>
    <property type="match status" value="1"/>
</dbReference>
<comment type="subcellular location">
    <subcellularLocation>
        <location evidence="1">Membrane</location>
        <topology evidence="1">Single-pass type I membrane protein</topology>
    </subcellularLocation>
</comment>
<evidence type="ECO:0000256" key="13">
    <source>
        <dbReference type="PROSITE-ProRule" id="PRU10141"/>
    </source>
</evidence>
<dbReference type="InterPro" id="IPR013210">
    <property type="entry name" value="LRR_N_plant-typ"/>
</dbReference>
<dbReference type="CDD" id="cd14066">
    <property type="entry name" value="STKc_IRAK"/>
    <property type="match status" value="1"/>
</dbReference>
<keyword evidence="4 14" id="KW-0812">Transmembrane</keyword>
<evidence type="ECO:0000256" key="4">
    <source>
        <dbReference type="ARBA" id="ARBA00022692"/>
    </source>
</evidence>
<dbReference type="InterPro" id="IPR000719">
    <property type="entry name" value="Prot_kinase_dom"/>
</dbReference>
<name>A0A922DDR6_CARIL</name>
<evidence type="ECO:0000256" key="5">
    <source>
        <dbReference type="ARBA" id="ARBA00022729"/>
    </source>
</evidence>
<dbReference type="InterPro" id="IPR001611">
    <property type="entry name" value="Leu-rich_rpt"/>
</dbReference>
<dbReference type="InterPro" id="IPR046959">
    <property type="entry name" value="PRK1-6/SRF4-like"/>
</dbReference>
<evidence type="ECO:0000259" key="16">
    <source>
        <dbReference type="PROSITE" id="PS50011"/>
    </source>
</evidence>
<evidence type="ECO:0000256" key="11">
    <source>
        <dbReference type="ARBA" id="ARBA00023170"/>
    </source>
</evidence>
<dbReference type="EMBL" id="CM031837">
    <property type="protein sequence ID" value="KAG6682090.1"/>
    <property type="molecule type" value="Genomic_DNA"/>
</dbReference>
<dbReference type="Pfam" id="PF13855">
    <property type="entry name" value="LRR_8"/>
    <property type="match status" value="1"/>
</dbReference>
<dbReference type="PRINTS" id="PR00019">
    <property type="entry name" value="LEURICHRPT"/>
</dbReference>
<keyword evidence="6" id="KW-0677">Repeat</keyword>
<evidence type="ECO:0000256" key="10">
    <source>
        <dbReference type="ARBA" id="ARBA00023136"/>
    </source>
</evidence>
<dbReference type="Gene3D" id="1.10.510.10">
    <property type="entry name" value="Transferase(Phosphotransferase) domain 1"/>
    <property type="match status" value="1"/>
</dbReference>
<evidence type="ECO:0000256" key="12">
    <source>
        <dbReference type="ARBA" id="ARBA00023180"/>
    </source>
</evidence>
<dbReference type="Gene3D" id="3.80.10.10">
    <property type="entry name" value="Ribonuclease Inhibitor"/>
    <property type="match status" value="3"/>
</dbReference>
<keyword evidence="10 14" id="KW-0472">Membrane</keyword>
<evidence type="ECO:0000256" key="6">
    <source>
        <dbReference type="ARBA" id="ARBA00022737"/>
    </source>
</evidence>
<feature type="chain" id="PRO_5037479750" description="Protein kinase domain-containing protein" evidence="15">
    <location>
        <begin position="24"/>
        <end position="833"/>
    </location>
</feature>
<keyword evidence="8 13" id="KW-0067">ATP-binding</keyword>
<evidence type="ECO:0000256" key="3">
    <source>
        <dbReference type="ARBA" id="ARBA00022614"/>
    </source>
</evidence>
<dbReference type="Proteomes" id="UP000811246">
    <property type="component" value="Chromosome 13"/>
</dbReference>
<feature type="signal peptide" evidence="15">
    <location>
        <begin position="1"/>
        <end position="23"/>
    </location>
</feature>
<dbReference type="Pfam" id="PF00069">
    <property type="entry name" value="Pkinase"/>
    <property type="match status" value="1"/>
</dbReference>
<accession>A0A922DDR6</accession>
<sequence length="833" mass="91229">MGFLVWLFYVLLSVAPSLRGCMGDGYGVPIRLNDDVLGLIVFKSDLRDPSSHLSSWNEDDDSPCSWKYIQCNPVSGRVSEISLDGLGLTGRIGRGLEKLRHLKVLSLSRNNFSGSISPQLALTSALVSLNLSRNSLSGRIPVSLVNMSTIRVLDLSENSFSGAVPDNLFQNCLSLRQLSLAGNMLEGSIPSTLPRCSLLNSLNLSKNRFSGTLDFTSGIWTLKRLRVLDLSKNALSGPVPNGIAAIHYLKEFLLSGNHFSGPLPVDTGLCPHLYRLDFGDNRFTGALPDSLQRLNSLIFFRVSNNMLTGDFPSWIGNMSSLEYLDFSRNSLAGNLPSSMGELKSLKYLSLSHNKLGGNIPMSLVYCTGLSVIHLGGNSFVGRLQNLLAVNISYNRLEGRLPVGGIFPNLDQSSLQGNLGICSPVLKGPCKLNVPKPLVLNPNAFDNPMGDHKQRNRSSKSKEIGRHNFLSVSAIVAISAAILITFGVIVIALLNVSARRRLIFVDNALESLCSSSSRSGSAPTGKLVLFDSRSSPDLIGNPEPLLNKASEIGGGMFGTVYKVPLGTQGRMVAIKKLVTSNIIRYPEDFDREVRVLGKAEHPNLIKLKGYYWAPQTQLLVSEFAPNGSLQSKLHERLPSVPPLSWAERFKILLGTAKGLAHLHHSFRPPIIHYNIKPSNILLDENHNPKISDFGLARLLTELEKHIISNRFQSALGYVAPELACQSLRVNEKCDIYGFGVMILEVVTGKRPVEYGEDNVVILSDHMRFSLEQGNALDCVDPSMSEYPEDEVLPVLKLALVCTSQIPSSRPSMEEVVHILQLIKTPAPQRTGLYY</sequence>
<keyword evidence="12" id="KW-0325">Glycoprotein</keyword>
<keyword evidence="3" id="KW-0433">Leucine-rich repeat</keyword>
<evidence type="ECO:0000256" key="8">
    <source>
        <dbReference type="ARBA" id="ARBA00022840"/>
    </source>
</evidence>
<keyword evidence="5 15" id="KW-0732">Signal</keyword>
<dbReference type="GO" id="GO:0016020">
    <property type="term" value="C:membrane"/>
    <property type="evidence" value="ECO:0007669"/>
    <property type="project" value="UniProtKB-SubCell"/>
</dbReference>
<dbReference type="Pfam" id="PF00560">
    <property type="entry name" value="LRR_1"/>
    <property type="match status" value="6"/>
</dbReference>
<dbReference type="Gene3D" id="3.30.200.20">
    <property type="entry name" value="Phosphorylase Kinase, domain 1"/>
    <property type="match status" value="1"/>
</dbReference>
<feature type="transmembrane region" description="Helical" evidence="14">
    <location>
        <begin position="468"/>
        <end position="493"/>
    </location>
</feature>
<evidence type="ECO:0000256" key="15">
    <source>
        <dbReference type="SAM" id="SignalP"/>
    </source>
</evidence>
<dbReference type="GO" id="GO:0004672">
    <property type="term" value="F:protein kinase activity"/>
    <property type="evidence" value="ECO:0007669"/>
    <property type="project" value="InterPro"/>
</dbReference>
<evidence type="ECO:0000313" key="17">
    <source>
        <dbReference type="EMBL" id="KAG6682090.1"/>
    </source>
</evidence>
<gene>
    <name evidence="17" type="ORF">I3842_13G120700</name>
</gene>
<evidence type="ECO:0000313" key="18">
    <source>
        <dbReference type="Proteomes" id="UP000811246"/>
    </source>
</evidence>
<dbReference type="AlphaFoldDB" id="A0A922DDR6"/>
<keyword evidence="7 13" id="KW-0547">Nucleotide-binding</keyword>
<dbReference type="FunFam" id="3.80.10.10:FF:000383">
    <property type="entry name" value="Leucine-rich repeat receptor protein kinase EMS1"/>
    <property type="match status" value="1"/>
</dbReference>
<dbReference type="PROSITE" id="PS00107">
    <property type="entry name" value="PROTEIN_KINASE_ATP"/>
    <property type="match status" value="1"/>
</dbReference>
<dbReference type="FunFam" id="3.80.10.10:FF:002656">
    <property type="entry name" value="Probably inactive leucine-rich repeat receptor-like protein kinase At3g28040"/>
    <property type="match status" value="1"/>
</dbReference>